<protein>
    <recommendedName>
        <fullName evidence="4">Thioesterase domain-containing protein</fullName>
    </recommendedName>
</protein>
<proteinExistence type="predicted"/>
<reference evidence="2" key="2">
    <citation type="submission" date="2023-05" db="EMBL/GenBank/DDBJ databases">
        <authorList>
            <consortium name="Lawrence Berkeley National Laboratory"/>
            <person name="Steindorff A."/>
            <person name="Hensen N."/>
            <person name="Bonometti L."/>
            <person name="Westerberg I."/>
            <person name="Brannstrom I.O."/>
            <person name="Guillou S."/>
            <person name="Cros-Aarteil S."/>
            <person name="Calhoun S."/>
            <person name="Haridas S."/>
            <person name="Kuo A."/>
            <person name="Mondo S."/>
            <person name="Pangilinan J."/>
            <person name="Riley R."/>
            <person name="Labutti K."/>
            <person name="Andreopoulos B."/>
            <person name="Lipzen A."/>
            <person name="Chen C."/>
            <person name="Yanf M."/>
            <person name="Daum C."/>
            <person name="Ng V."/>
            <person name="Clum A."/>
            <person name="Ohm R."/>
            <person name="Martin F."/>
            <person name="Silar P."/>
            <person name="Natvig D."/>
            <person name="Lalanne C."/>
            <person name="Gautier V."/>
            <person name="Ament-Velasquez S.L."/>
            <person name="Kruys A."/>
            <person name="Hutchinson M.I."/>
            <person name="Powell A.J."/>
            <person name="Barry K."/>
            <person name="Miller A.N."/>
            <person name="Grigoriev I.V."/>
            <person name="Debuchy R."/>
            <person name="Gladieux P."/>
            <person name="Thoren M.H."/>
            <person name="Johannesson H."/>
        </authorList>
    </citation>
    <scope>NUCLEOTIDE SEQUENCE</scope>
    <source>
        <strain evidence="2">CBS 123565</strain>
    </source>
</reference>
<dbReference type="SUPFAM" id="SSF54637">
    <property type="entry name" value="Thioesterase/thiol ester dehydrase-isomerase"/>
    <property type="match status" value="1"/>
</dbReference>
<keyword evidence="3" id="KW-1185">Reference proteome</keyword>
<dbReference type="PANTHER" id="PTHR47260">
    <property type="entry name" value="UPF0644 PROTEIN PB2B4.06"/>
    <property type="match status" value="1"/>
</dbReference>
<evidence type="ECO:0000256" key="1">
    <source>
        <dbReference type="SAM" id="MobiDB-lite"/>
    </source>
</evidence>
<name>A0AAN6ZHU1_9PEZI</name>
<dbReference type="PANTHER" id="PTHR47260:SF6">
    <property type="entry name" value="THIOESTERASE DOMAIN-CONTAINING PROTEIN"/>
    <property type="match status" value="1"/>
</dbReference>
<reference evidence="2" key="1">
    <citation type="journal article" date="2023" name="Mol. Phylogenet. Evol.">
        <title>Genome-scale phylogeny and comparative genomics of the fungal order Sordariales.</title>
        <authorList>
            <person name="Hensen N."/>
            <person name="Bonometti L."/>
            <person name="Westerberg I."/>
            <person name="Brannstrom I.O."/>
            <person name="Guillou S."/>
            <person name="Cros-Aarteil S."/>
            <person name="Calhoun S."/>
            <person name="Haridas S."/>
            <person name="Kuo A."/>
            <person name="Mondo S."/>
            <person name="Pangilinan J."/>
            <person name="Riley R."/>
            <person name="LaButti K."/>
            <person name="Andreopoulos B."/>
            <person name="Lipzen A."/>
            <person name="Chen C."/>
            <person name="Yan M."/>
            <person name="Daum C."/>
            <person name="Ng V."/>
            <person name="Clum A."/>
            <person name="Steindorff A."/>
            <person name="Ohm R.A."/>
            <person name="Martin F."/>
            <person name="Silar P."/>
            <person name="Natvig D.O."/>
            <person name="Lalanne C."/>
            <person name="Gautier V."/>
            <person name="Ament-Velasquez S.L."/>
            <person name="Kruys A."/>
            <person name="Hutchinson M.I."/>
            <person name="Powell A.J."/>
            <person name="Barry K."/>
            <person name="Miller A.N."/>
            <person name="Grigoriev I.V."/>
            <person name="Debuchy R."/>
            <person name="Gladieux P."/>
            <person name="Hiltunen Thoren M."/>
            <person name="Johannesson H."/>
        </authorList>
    </citation>
    <scope>NUCLEOTIDE SEQUENCE</scope>
    <source>
        <strain evidence="2">CBS 123565</strain>
    </source>
</reference>
<feature type="non-terminal residue" evidence="2">
    <location>
        <position position="220"/>
    </location>
</feature>
<dbReference type="Proteomes" id="UP001304895">
    <property type="component" value="Unassembled WGS sequence"/>
</dbReference>
<dbReference type="Gene3D" id="3.10.129.10">
    <property type="entry name" value="Hotdog Thioesterase"/>
    <property type="match status" value="1"/>
</dbReference>
<dbReference type="EMBL" id="MU853401">
    <property type="protein sequence ID" value="KAK4138967.1"/>
    <property type="molecule type" value="Genomic_DNA"/>
</dbReference>
<evidence type="ECO:0000313" key="3">
    <source>
        <dbReference type="Proteomes" id="UP001304895"/>
    </source>
</evidence>
<evidence type="ECO:0008006" key="4">
    <source>
        <dbReference type="Google" id="ProtNLM"/>
    </source>
</evidence>
<evidence type="ECO:0000313" key="2">
    <source>
        <dbReference type="EMBL" id="KAK4138967.1"/>
    </source>
</evidence>
<sequence>QIAYFRAIPWCAAHLTASPNLIIAQSVSRELKPPSSNLDALFSRTLNTPDAIPAYITLHLPPPSESQPSSSSSSSSNAAGGSTGSTPTLPALVTEVKSLVALGPMVNGWDGICHGGMVVTLLDEVMGQFFSINRDRGALGPAGMGGGVPVMTGYLNTRFEKPVLTGGGGGGGGGDGVVMVVARLVRREGRKFFLEGEVSGEGGVVMARAESLFVMAREKL</sequence>
<dbReference type="InterPro" id="IPR029069">
    <property type="entry name" value="HotDog_dom_sf"/>
</dbReference>
<feature type="compositionally biased region" description="Low complexity" evidence="1">
    <location>
        <begin position="66"/>
        <end position="87"/>
    </location>
</feature>
<feature type="region of interest" description="Disordered" evidence="1">
    <location>
        <begin position="58"/>
        <end position="87"/>
    </location>
</feature>
<dbReference type="CDD" id="cd03443">
    <property type="entry name" value="PaaI_thioesterase"/>
    <property type="match status" value="1"/>
</dbReference>
<gene>
    <name evidence="2" type="ORF">BT67DRAFT_364516</name>
</gene>
<feature type="non-terminal residue" evidence="2">
    <location>
        <position position="1"/>
    </location>
</feature>
<dbReference type="AlphaFoldDB" id="A0AAN6ZHU1"/>
<organism evidence="2 3">
    <name type="scientific">Trichocladium antarcticum</name>
    <dbReference type="NCBI Taxonomy" id="1450529"/>
    <lineage>
        <taxon>Eukaryota</taxon>
        <taxon>Fungi</taxon>
        <taxon>Dikarya</taxon>
        <taxon>Ascomycota</taxon>
        <taxon>Pezizomycotina</taxon>
        <taxon>Sordariomycetes</taxon>
        <taxon>Sordariomycetidae</taxon>
        <taxon>Sordariales</taxon>
        <taxon>Chaetomiaceae</taxon>
        <taxon>Trichocladium</taxon>
    </lineage>
</organism>
<accession>A0AAN6ZHU1</accession>
<dbReference type="InterPro" id="IPR052061">
    <property type="entry name" value="PTE-AB_protein"/>
</dbReference>
<comment type="caution">
    <text evidence="2">The sequence shown here is derived from an EMBL/GenBank/DDBJ whole genome shotgun (WGS) entry which is preliminary data.</text>
</comment>